<dbReference type="GO" id="GO:0003700">
    <property type="term" value="F:DNA-binding transcription factor activity"/>
    <property type="evidence" value="ECO:0007669"/>
    <property type="project" value="InterPro"/>
</dbReference>
<dbReference type="PANTHER" id="PTHR46796">
    <property type="entry name" value="HTH-TYPE TRANSCRIPTIONAL ACTIVATOR RHAS-RELATED"/>
    <property type="match status" value="1"/>
</dbReference>
<feature type="domain" description="HTH araC/xylS-type" evidence="4">
    <location>
        <begin position="217"/>
        <end position="315"/>
    </location>
</feature>
<dbReference type="RefSeq" id="WP_069109779.1">
    <property type="nucleotide sequence ID" value="NZ_FNUC01000004.1"/>
</dbReference>
<dbReference type="Pfam" id="PF12833">
    <property type="entry name" value="HTH_18"/>
    <property type="match status" value="1"/>
</dbReference>
<organism evidence="5 6">
    <name type="scientific">Jiangella alba</name>
    <dbReference type="NCBI Taxonomy" id="561176"/>
    <lineage>
        <taxon>Bacteria</taxon>
        <taxon>Bacillati</taxon>
        <taxon>Actinomycetota</taxon>
        <taxon>Actinomycetes</taxon>
        <taxon>Jiangellales</taxon>
        <taxon>Jiangellaceae</taxon>
        <taxon>Jiangella</taxon>
    </lineage>
</organism>
<dbReference type="EMBL" id="FNUC01000004">
    <property type="protein sequence ID" value="SEF10846.1"/>
    <property type="molecule type" value="Genomic_DNA"/>
</dbReference>
<evidence type="ECO:0000256" key="2">
    <source>
        <dbReference type="ARBA" id="ARBA00023125"/>
    </source>
</evidence>
<keyword evidence="6" id="KW-1185">Reference proteome</keyword>
<dbReference type="Pfam" id="PF12852">
    <property type="entry name" value="Cupin_6"/>
    <property type="match status" value="1"/>
</dbReference>
<dbReference type="SMART" id="SM00342">
    <property type="entry name" value="HTH_ARAC"/>
    <property type="match status" value="1"/>
</dbReference>
<evidence type="ECO:0000259" key="4">
    <source>
        <dbReference type="PROSITE" id="PS01124"/>
    </source>
</evidence>
<keyword evidence="3" id="KW-0804">Transcription</keyword>
<protein>
    <submittedName>
        <fullName evidence="5">AraC-type DNA-binding protein</fullName>
    </submittedName>
</protein>
<dbReference type="GO" id="GO:0043565">
    <property type="term" value="F:sequence-specific DNA binding"/>
    <property type="evidence" value="ECO:0007669"/>
    <property type="project" value="InterPro"/>
</dbReference>
<dbReference type="SUPFAM" id="SSF46689">
    <property type="entry name" value="Homeodomain-like"/>
    <property type="match status" value="2"/>
</dbReference>
<reference evidence="6" key="1">
    <citation type="submission" date="2016-10" db="EMBL/GenBank/DDBJ databases">
        <authorList>
            <person name="Varghese N."/>
            <person name="Submissions S."/>
        </authorList>
    </citation>
    <scope>NUCLEOTIDE SEQUENCE [LARGE SCALE GENOMIC DNA]</scope>
    <source>
        <strain evidence="6">DSM 45237</strain>
    </source>
</reference>
<dbReference type="InterPro" id="IPR018060">
    <property type="entry name" value="HTH_AraC"/>
</dbReference>
<evidence type="ECO:0000313" key="6">
    <source>
        <dbReference type="Proteomes" id="UP000181980"/>
    </source>
</evidence>
<dbReference type="Proteomes" id="UP000181980">
    <property type="component" value="Unassembled WGS sequence"/>
</dbReference>
<accession>A0A1H5PAN2</accession>
<dbReference type="OrthoDB" id="241790at2"/>
<evidence type="ECO:0000256" key="1">
    <source>
        <dbReference type="ARBA" id="ARBA00023015"/>
    </source>
</evidence>
<sequence>MTTTPDHWAPTDPLGEALHQMRMNGAFYCRSELSAPWGMTMPAMPGHIWFHIVTSGPAWLQTEDAPPRALLPGELALVPHGRGHLILGAPGAPAPSVMDLERVTATERYELIRHGGGGDPTTLICGAVRFDHPAARKLVEALPDTIHVEVGGSPQQEWMQSTLRLMSAEAQHLRPGGEEVITRLGDILVIQAIRAWLETDPAARTGWLGALHDEQIGRAISLIHQQPDRDWSVASLAAELAMSRSAFADRFTKVVGEPVMQYLTTWRMNLALDALRSEQATAAQLARRLGYRSEAAFARAFKRVVGLPPGAAKRGSLPVVPSPTPPGA</sequence>
<proteinExistence type="predicted"/>
<gene>
    <name evidence="5" type="ORF">SAMN04488561_3995</name>
</gene>
<dbReference type="PROSITE" id="PS01124">
    <property type="entry name" value="HTH_ARAC_FAMILY_2"/>
    <property type="match status" value="1"/>
</dbReference>
<keyword evidence="2 5" id="KW-0238">DNA-binding</keyword>
<dbReference type="Gene3D" id="1.10.10.60">
    <property type="entry name" value="Homeodomain-like"/>
    <property type="match status" value="2"/>
</dbReference>
<dbReference type="STRING" id="561176.SAMN04488561_3995"/>
<dbReference type="AlphaFoldDB" id="A0A1H5PAN2"/>
<dbReference type="InterPro" id="IPR050204">
    <property type="entry name" value="AraC_XylS_family_regulators"/>
</dbReference>
<name>A0A1H5PAN2_9ACTN</name>
<evidence type="ECO:0000256" key="3">
    <source>
        <dbReference type="ARBA" id="ARBA00023163"/>
    </source>
</evidence>
<dbReference type="PANTHER" id="PTHR46796:SF7">
    <property type="entry name" value="ARAC FAMILY TRANSCRIPTIONAL REGULATOR"/>
    <property type="match status" value="1"/>
</dbReference>
<dbReference type="InterPro" id="IPR009057">
    <property type="entry name" value="Homeodomain-like_sf"/>
</dbReference>
<evidence type="ECO:0000313" key="5">
    <source>
        <dbReference type="EMBL" id="SEF10846.1"/>
    </source>
</evidence>
<keyword evidence="1" id="KW-0805">Transcription regulation</keyword>
<dbReference type="InterPro" id="IPR032783">
    <property type="entry name" value="AraC_lig"/>
</dbReference>